<feature type="transmembrane region" description="Helical" evidence="1">
    <location>
        <begin position="39"/>
        <end position="64"/>
    </location>
</feature>
<keyword evidence="1" id="KW-0472">Membrane</keyword>
<evidence type="ECO:0000256" key="1">
    <source>
        <dbReference type="SAM" id="Phobius"/>
    </source>
</evidence>
<sequence length="65" mass="7241">MSEILRARWDYHTPSQTPDLFVALCLAQDGSINGCLTSIIISVPWLISTLFAKGTTLSLFPFILR</sequence>
<organism evidence="2">
    <name type="scientific">Aspergillus arachidicola</name>
    <dbReference type="NCBI Taxonomy" id="656916"/>
    <lineage>
        <taxon>Eukaryota</taxon>
        <taxon>Fungi</taxon>
        <taxon>Dikarya</taxon>
        <taxon>Ascomycota</taxon>
        <taxon>Pezizomycotina</taxon>
        <taxon>Eurotiomycetes</taxon>
        <taxon>Eurotiomycetidae</taxon>
        <taxon>Eurotiales</taxon>
        <taxon>Aspergillaceae</taxon>
        <taxon>Aspergillus</taxon>
        <taxon>Aspergillus subgen. Circumdati</taxon>
    </lineage>
</organism>
<gene>
    <name evidence="2" type="ORF">BDV24DRAFT_133622</name>
</gene>
<proteinExistence type="predicted"/>
<reference evidence="2" key="1">
    <citation type="submission" date="2019-04" db="EMBL/GenBank/DDBJ databases">
        <title>Friends and foes A comparative genomics study of 23 Aspergillus species from section Flavi.</title>
        <authorList>
            <consortium name="DOE Joint Genome Institute"/>
            <person name="Kjaerbolling I."/>
            <person name="Vesth T."/>
            <person name="Frisvad J.C."/>
            <person name="Nybo J.L."/>
            <person name="Theobald S."/>
            <person name="Kildgaard S."/>
            <person name="Isbrandt T."/>
            <person name="Kuo A."/>
            <person name="Sato A."/>
            <person name="Lyhne E.K."/>
            <person name="Kogle M.E."/>
            <person name="Wiebenga A."/>
            <person name="Kun R.S."/>
            <person name="Lubbers R.J."/>
            <person name="Makela M.R."/>
            <person name="Barry K."/>
            <person name="Chovatia M."/>
            <person name="Clum A."/>
            <person name="Daum C."/>
            <person name="Haridas S."/>
            <person name="He G."/>
            <person name="LaButti K."/>
            <person name="Lipzen A."/>
            <person name="Mondo S."/>
            <person name="Riley R."/>
            <person name="Salamov A."/>
            <person name="Simmons B.A."/>
            <person name="Magnuson J.K."/>
            <person name="Henrissat B."/>
            <person name="Mortensen U.H."/>
            <person name="Larsen T.O."/>
            <person name="Devries R.P."/>
            <person name="Grigoriev I.V."/>
            <person name="Machida M."/>
            <person name="Baker S.E."/>
            <person name="Andersen M.R."/>
        </authorList>
    </citation>
    <scope>NUCLEOTIDE SEQUENCE</scope>
    <source>
        <strain evidence="2">CBS 117612</strain>
    </source>
</reference>
<protein>
    <submittedName>
        <fullName evidence="2">Uncharacterized protein</fullName>
    </submittedName>
</protein>
<keyword evidence="1" id="KW-0812">Transmembrane</keyword>
<dbReference type="EMBL" id="ML737146">
    <property type="protein sequence ID" value="KAE8340677.1"/>
    <property type="molecule type" value="Genomic_DNA"/>
</dbReference>
<dbReference type="AlphaFoldDB" id="A0A5N6Y5E8"/>
<evidence type="ECO:0000313" key="2">
    <source>
        <dbReference type="EMBL" id="KAE8340677.1"/>
    </source>
</evidence>
<accession>A0A5N6Y5E8</accession>
<name>A0A5N6Y5E8_9EURO</name>
<dbReference type="Proteomes" id="UP000325558">
    <property type="component" value="Unassembled WGS sequence"/>
</dbReference>
<keyword evidence="1" id="KW-1133">Transmembrane helix</keyword>